<organism evidence="2 3">
    <name type="scientific">Kitasatospora paracochleata</name>
    <dbReference type="NCBI Taxonomy" id="58354"/>
    <lineage>
        <taxon>Bacteria</taxon>
        <taxon>Bacillati</taxon>
        <taxon>Actinomycetota</taxon>
        <taxon>Actinomycetes</taxon>
        <taxon>Kitasatosporales</taxon>
        <taxon>Streptomycetaceae</taxon>
        <taxon>Kitasatospora</taxon>
    </lineage>
</organism>
<evidence type="ECO:0000313" key="2">
    <source>
        <dbReference type="EMBL" id="MCP2307437.1"/>
    </source>
</evidence>
<keyword evidence="1" id="KW-0472">Membrane</keyword>
<keyword evidence="1" id="KW-1133">Transmembrane helix</keyword>
<evidence type="ECO:0000313" key="3">
    <source>
        <dbReference type="Proteomes" id="UP001206483"/>
    </source>
</evidence>
<keyword evidence="1" id="KW-0812">Transmembrane</keyword>
<dbReference type="RefSeq" id="WP_253793411.1">
    <property type="nucleotide sequence ID" value="NZ_BAAAUB010000057.1"/>
</dbReference>
<dbReference type="PROSITE" id="PS51257">
    <property type="entry name" value="PROKAR_LIPOPROTEIN"/>
    <property type="match status" value="1"/>
</dbReference>
<protein>
    <recommendedName>
        <fullName evidence="4">Lipoprotein</fullName>
    </recommendedName>
</protein>
<reference evidence="2 3" key="1">
    <citation type="submission" date="2022-06" db="EMBL/GenBank/DDBJ databases">
        <title>Sequencing the genomes of 1000 actinobacteria strains.</title>
        <authorList>
            <person name="Klenk H.-P."/>
        </authorList>
    </citation>
    <scope>NUCLEOTIDE SEQUENCE [LARGE SCALE GENOMIC DNA]</scope>
    <source>
        <strain evidence="2 3">DSM 41656</strain>
    </source>
</reference>
<feature type="transmembrane region" description="Helical" evidence="1">
    <location>
        <begin position="48"/>
        <end position="68"/>
    </location>
</feature>
<dbReference type="Proteomes" id="UP001206483">
    <property type="component" value="Unassembled WGS sequence"/>
</dbReference>
<evidence type="ECO:0008006" key="4">
    <source>
        <dbReference type="Google" id="ProtNLM"/>
    </source>
</evidence>
<evidence type="ECO:0000256" key="1">
    <source>
        <dbReference type="SAM" id="Phobius"/>
    </source>
</evidence>
<feature type="transmembrane region" description="Helical" evidence="1">
    <location>
        <begin position="75"/>
        <end position="93"/>
    </location>
</feature>
<name>A0ABT1IQR1_9ACTN</name>
<accession>A0ABT1IQR1</accession>
<dbReference type="EMBL" id="JAMZDX010000001">
    <property type="protein sequence ID" value="MCP2307437.1"/>
    <property type="molecule type" value="Genomic_DNA"/>
</dbReference>
<keyword evidence="3" id="KW-1185">Reference proteome</keyword>
<gene>
    <name evidence="2" type="ORF">FHR36_000529</name>
</gene>
<proteinExistence type="predicted"/>
<sequence length="121" mass="12391">MTEKSGRGCLAGLLVPVAAVLLACSVGAGIEAESPELFPGLRANRSGLAVVLVALSVLACVGAIAAVWRASRGRLVAVGVVCGLLLTGSALRLHSVAPLMHCWGHGYVSADESGRYTCYDR</sequence>
<comment type="caution">
    <text evidence="2">The sequence shown here is derived from an EMBL/GenBank/DDBJ whole genome shotgun (WGS) entry which is preliminary data.</text>
</comment>